<keyword evidence="4" id="KW-0863">Zinc-finger</keyword>
<feature type="domain" description="ZNF380 coiled-coil" evidence="8">
    <location>
        <begin position="125"/>
        <end position="205"/>
    </location>
</feature>
<evidence type="ECO:0000256" key="2">
    <source>
        <dbReference type="ARBA" id="ARBA00022473"/>
    </source>
</evidence>
<dbReference type="InterPro" id="IPR040050">
    <property type="entry name" value="ZNF830-like"/>
</dbReference>
<evidence type="ECO:0000256" key="5">
    <source>
        <dbReference type="ARBA" id="ARBA00022833"/>
    </source>
</evidence>
<comment type="subcellular location">
    <subcellularLocation>
        <location evidence="1">Nucleus speckle</location>
    </subcellularLocation>
</comment>
<feature type="compositionally biased region" description="Acidic residues" evidence="7">
    <location>
        <begin position="237"/>
        <end position="254"/>
    </location>
</feature>
<dbReference type="InterPro" id="IPR059039">
    <property type="entry name" value="ZNF380_CC"/>
</dbReference>
<evidence type="ECO:0000256" key="1">
    <source>
        <dbReference type="ARBA" id="ARBA00004324"/>
    </source>
</evidence>
<dbReference type="GO" id="GO:0005681">
    <property type="term" value="C:spliceosomal complex"/>
    <property type="evidence" value="ECO:0007669"/>
    <property type="project" value="InterPro"/>
</dbReference>
<dbReference type="AlphaFoldDB" id="A0A250XB44"/>
<dbReference type="PANTHER" id="PTHR13278">
    <property type="entry name" value="ZINC FINGER PROTEIN 830"/>
    <property type="match status" value="1"/>
</dbReference>
<dbReference type="Proteomes" id="UP000232323">
    <property type="component" value="Unassembled WGS sequence"/>
</dbReference>
<evidence type="ECO:0000313" key="9">
    <source>
        <dbReference type="EMBL" id="GAX80313.1"/>
    </source>
</evidence>
<comment type="caution">
    <text evidence="9">The sequence shown here is derived from an EMBL/GenBank/DDBJ whole genome shotgun (WGS) entry which is preliminary data.</text>
</comment>
<evidence type="ECO:0000256" key="6">
    <source>
        <dbReference type="ARBA" id="ARBA00023242"/>
    </source>
</evidence>
<proteinExistence type="predicted"/>
<keyword evidence="10" id="KW-1185">Reference proteome</keyword>
<dbReference type="PANTHER" id="PTHR13278:SF0">
    <property type="entry name" value="ZINC FINGER PROTEIN 830"/>
    <property type="match status" value="1"/>
</dbReference>
<name>A0A250XB44_9CHLO</name>
<dbReference type="Pfam" id="PF23406">
    <property type="entry name" value="ZNF380_CC"/>
    <property type="match status" value="1"/>
</dbReference>
<feature type="region of interest" description="Disordered" evidence="7">
    <location>
        <begin position="1"/>
        <end position="20"/>
    </location>
</feature>
<gene>
    <name evidence="9" type="ORF">CEUSTIGMA_g7751.t1</name>
</gene>
<evidence type="ECO:0000256" key="4">
    <source>
        <dbReference type="ARBA" id="ARBA00022771"/>
    </source>
</evidence>
<evidence type="ECO:0000256" key="7">
    <source>
        <dbReference type="SAM" id="MobiDB-lite"/>
    </source>
</evidence>
<dbReference type="GO" id="GO:0033314">
    <property type="term" value="P:mitotic DNA replication checkpoint signaling"/>
    <property type="evidence" value="ECO:0007669"/>
    <property type="project" value="TreeGrafter"/>
</dbReference>
<keyword evidence="2" id="KW-0217">Developmental protein</keyword>
<dbReference type="STRING" id="1157962.A0A250XB44"/>
<organism evidence="9 10">
    <name type="scientific">Chlamydomonas eustigma</name>
    <dbReference type="NCBI Taxonomy" id="1157962"/>
    <lineage>
        <taxon>Eukaryota</taxon>
        <taxon>Viridiplantae</taxon>
        <taxon>Chlorophyta</taxon>
        <taxon>core chlorophytes</taxon>
        <taxon>Chlorophyceae</taxon>
        <taxon>CS clade</taxon>
        <taxon>Chlamydomonadales</taxon>
        <taxon>Chlamydomonadaceae</taxon>
        <taxon>Chlamydomonas</taxon>
    </lineage>
</organism>
<dbReference type="EMBL" id="BEGY01000051">
    <property type="protein sequence ID" value="GAX80313.1"/>
    <property type="molecule type" value="Genomic_DNA"/>
</dbReference>
<dbReference type="GO" id="GO:0044773">
    <property type="term" value="P:mitotic DNA damage checkpoint signaling"/>
    <property type="evidence" value="ECO:0007669"/>
    <property type="project" value="TreeGrafter"/>
</dbReference>
<protein>
    <recommendedName>
        <fullName evidence="8">ZNF380 coiled-coil domain-containing protein</fullName>
    </recommendedName>
</protein>
<reference evidence="9 10" key="1">
    <citation type="submission" date="2017-08" db="EMBL/GenBank/DDBJ databases">
        <title>Acidophilic green algal genome provides insights into adaptation to an acidic environment.</title>
        <authorList>
            <person name="Hirooka S."/>
            <person name="Hirose Y."/>
            <person name="Kanesaki Y."/>
            <person name="Higuchi S."/>
            <person name="Fujiwara T."/>
            <person name="Onuma R."/>
            <person name="Era A."/>
            <person name="Ohbayashi R."/>
            <person name="Uzuka A."/>
            <person name="Nozaki H."/>
            <person name="Yoshikawa H."/>
            <person name="Miyagishima S.Y."/>
        </authorList>
    </citation>
    <scope>NUCLEOTIDE SEQUENCE [LARGE SCALE GENOMIC DNA]</scope>
    <source>
        <strain evidence="9 10">NIES-2499</strain>
    </source>
</reference>
<evidence type="ECO:0000313" key="10">
    <source>
        <dbReference type="Proteomes" id="UP000232323"/>
    </source>
</evidence>
<feature type="region of interest" description="Disordered" evidence="7">
    <location>
        <begin position="200"/>
        <end position="262"/>
    </location>
</feature>
<dbReference type="GO" id="GO:0003676">
    <property type="term" value="F:nucleic acid binding"/>
    <property type="evidence" value="ECO:0007669"/>
    <property type="project" value="InterPro"/>
</dbReference>
<feature type="region of interest" description="Disordered" evidence="7">
    <location>
        <begin position="169"/>
        <end position="188"/>
    </location>
</feature>
<sequence length="262" mass="28860">MSDFKEKFRAAAAQRAGAVPSKEQLRLLKAKKQNAGKDSPLVQAQVSSSTLMNGGHITTQASSSLTATPSASKALPSDFFQVSNKTVPTPSASQSISMQTANSAMSTPTTSIQRPHNAPAATTSLPQGFFADKAADAKARGEKLPDNKDKEEDFKQFQRMIEDDIKDIASKEAEEAEEDAEYREDREAYEQSLRLKQLERLKKRESSEAMTETEGPLGLTLPPRKRRVLDVLTEQLQESEEEDGKDADEEEDLVLDWRAKGV</sequence>
<keyword evidence="3" id="KW-0479">Metal-binding</keyword>
<keyword evidence="5" id="KW-0862">Zinc</keyword>
<dbReference type="GO" id="GO:0033260">
    <property type="term" value="P:nuclear DNA replication"/>
    <property type="evidence" value="ECO:0007669"/>
    <property type="project" value="TreeGrafter"/>
</dbReference>
<evidence type="ECO:0000259" key="8">
    <source>
        <dbReference type="Pfam" id="PF23406"/>
    </source>
</evidence>
<accession>A0A250XB44</accession>
<feature type="region of interest" description="Disordered" evidence="7">
    <location>
        <begin position="82"/>
        <end position="153"/>
    </location>
</feature>
<feature type="compositionally biased region" description="Polar residues" evidence="7">
    <location>
        <begin position="82"/>
        <end position="126"/>
    </location>
</feature>
<feature type="compositionally biased region" description="Basic and acidic residues" evidence="7">
    <location>
        <begin position="133"/>
        <end position="153"/>
    </location>
</feature>
<evidence type="ECO:0000256" key="3">
    <source>
        <dbReference type="ARBA" id="ARBA00022723"/>
    </source>
</evidence>
<dbReference type="GO" id="GO:0008270">
    <property type="term" value="F:zinc ion binding"/>
    <property type="evidence" value="ECO:0007669"/>
    <property type="project" value="UniProtKB-KW"/>
</dbReference>
<keyword evidence="6" id="KW-0539">Nucleus</keyword>